<dbReference type="InterPro" id="IPR002885">
    <property type="entry name" value="PPR_rpt"/>
</dbReference>
<sequence length="707" mass="78813">MATNITTAASPSYPRFPEITVCGRRRPVHLPTGKALRVYSGSNKRTPPSPSTAVAQDESNPSLAEQLKPLSDVILSVEADASSTLTTKPKSTWINPTRPRPSVLSPQRQKRPSFSAYSPKIRDLRRFVKELNDCEESDFTELLPQIPHQPLSREDALLLLNGMHSWQKSLLFLNWAKTQNAFPLETILYNVAMKSLRFGKQFQHVENLALEMIEKGIELDNITYSTIISCAKRCSHFDKAVEWFERMYRTGLIPDEVTYSAILDVYAKLRKVEEAMSLYERGRGASGWKPDPVTFSVLAKMFGEAGDYDGIRFILREMKSLHVQPNLVLYNTLFEALGKAGKPGFARSLFEEMVESGMEPDAKTLTALIKMYGKARWGRDALDLWERMDRNGWPTDLFLHNTLLAMCADLGLVEEAEKLFDRMKGSETAEPDSWSYSAMLNIYGSCGNANKAMSVFRDMCGIGVDLNVMGSTCLIQCLGRSRRIDDLVAVFQASISAGIKPDDRFCVCLLSVLSLCEEGEEEEEEDAGGKAVMSCLERANPKLFDLVKALAYDGGSPNVKDGLRKMLSSASFESRRPLCNCLIDVCRNRKRNQAAREVFRFGALYGVYPGLHTKTDGEWRLDARSLSIGAACTALEDWMSGLPEMIRKGQTLPDLLSANTGGGGLGTAFRSHLEEVGAPFEESREKPGLFAATGRDIELWMELQQSK</sequence>
<dbReference type="PANTHER" id="PTHR47447">
    <property type="entry name" value="OS03G0856100 PROTEIN"/>
    <property type="match status" value="1"/>
</dbReference>
<feature type="repeat" description="PPR" evidence="3">
    <location>
        <begin position="361"/>
        <end position="395"/>
    </location>
</feature>
<dbReference type="GO" id="GO:0003729">
    <property type="term" value="F:mRNA binding"/>
    <property type="evidence" value="ECO:0007669"/>
    <property type="project" value="TreeGrafter"/>
</dbReference>
<dbReference type="Gene3D" id="1.25.40.10">
    <property type="entry name" value="Tetratricopeptide repeat domain"/>
    <property type="match status" value="3"/>
</dbReference>
<evidence type="ECO:0000256" key="4">
    <source>
        <dbReference type="SAM" id="MobiDB-lite"/>
    </source>
</evidence>
<dbReference type="AlphaFoldDB" id="S8CUK8"/>
<accession>S8CUK8</accession>
<dbReference type="InterPro" id="IPR011990">
    <property type="entry name" value="TPR-like_helical_dom_sf"/>
</dbReference>
<feature type="repeat" description="PPR" evidence="3">
    <location>
        <begin position="432"/>
        <end position="466"/>
    </location>
</feature>
<reference evidence="5 6" key="1">
    <citation type="journal article" date="2013" name="BMC Genomics">
        <title>The miniature genome of a carnivorous plant Genlisea aurea contains a low number of genes and short non-coding sequences.</title>
        <authorList>
            <person name="Leushkin E.V."/>
            <person name="Sutormin R.A."/>
            <person name="Nabieva E.R."/>
            <person name="Penin A.A."/>
            <person name="Kondrashov A.S."/>
            <person name="Logacheva M.D."/>
        </authorList>
    </citation>
    <scope>NUCLEOTIDE SEQUENCE [LARGE SCALE GENOMIC DNA]</scope>
</reference>
<comment type="caution">
    <text evidence="5">The sequence shown here is derived from an EMBL/GenBank/DDBJ whole genome shotgun (WGS) entry which is preliminary data.</text>
</comment>
<dbReference type="NCBIfam" id="TIGR00756">
    <property type="entry name" value="PPR"/>
    <property type="match status" value="7"/>
</dbReference>
<feature type="repeat" description="PPR" evidence="3">
    <location>
        <begin position="291"/>
        <end position="325"/>
    </location>
</feature>
<protein>
    <recommendedName>
        <fullName evidence="7">Smr domain-containing protein</fullName>
    </recommendedName>
</protein>
<name>S8CUK8_9LAMI</name>
<dbReference type="PROSITE" id="PS51375">
    <property type="entry name" value="PPR"/>
    <property type="match status" value="7"/>
</dbReference>
<dbReference type="Pfam" id="PF13041">
    <property type="entry name" value="PPR_2"/>
    <property type="match status" value="1"/>
</dbReference>
<evidence type="ECO:0000256" key="2">
    <source>
        <dbReference type="ARBA" id="ARBA00022737"/>
    </source>
</evidence>
<comment type="similarity">
    <text evidence="1">Belongs to the PPR family. P subfamily.</text>
</comment>
<dbReference type="Pfam" id="PF01535">
    <property type="entry name" value="PPR"/>
    <property type="match status" value="3"/>
</dbReference>
<keyword evidence="6" id="KW-1185">Reference proteome</keyword>
<evidence type="ECO:0000313" key="5">
    <source>
        <dbReference type="EMBL" id="EPS71054.1"/>
    </source>
</evidence>
<proteinExistence type="inferred from homology"/>
<dbReference type="GO" id="GO:0045727">
    <property type="term" value="P:positive regulation of translation"/>
    <property type="evidence" value="ECO:0007669"/>
    <property type="project" value="TreeGrafter"/>
</dbReference>
<evidence type="ECO:0000256" key="1">
    <source>
        <dbReference type="ARBA" id="ARBA00007626"/>
    </source>
</evidence>
<feature type="repeat" description="PPR" evidence="3">
    <location>
        <begin position="396"/>
        <end position="430"/>
    </location>
</feature>
<feature type="region of interest" description="Disordered" evidence="4">
    <location>
        <begin position="86"/>
        <end position="115"/>
    </location>
</feature>
<dbReference type="GO" id="GO:0009570">
    <property type="term" value="C:chloroplast stroma"/>
    <property type="evidence" value="ECO:0007669"/>
    <property type="project" value="TreeGrafter"/>
</dbReference>
<gene>
    <name evidence="5" type="ORF">M569_03703</name>
</gene>
<dbReference type="EMBL" id="AUSU01001432">
    <property type="protein sequence ID" value="EPS71054.1"/>
    <property type="molecule type" value="Genomic_DNA"/>
</dbReference>
<dbReference type="OrthoDB" id="185373at2759"/>
<keyword evidence="2" id="KW-0677">Repeat</keyword>
<feature type="repeat" description="PPR" evidence="3">
    <location>
        <begin position="255"/>
        <end position="290"/>
    </location>
</feature>
<evidence type="ECO:0008006" key="7">
    <source>
        <dbReference type="Google" id="ProtNLM"/>
    </source>
</evidence>
<feature type="compositionally biased region" description="Polar residues" evidence="4">
    <location>
        <begin position="86"/>
        <end position="95"/>
    </location>
</feature>
<evidence type="ECO:0000256" key="3">
    <source>
        <dbReference type="PROSITE-ProRule" id="PRU00708"/>
    </source>
</evidence>
<dbReference type="Pfam" id="PF13812">
    <property type="entry name" value="PPR_3"/>
    <property type="match status" value="1"/>
</dbReference>
<feature type="region of interest" description="Disordered" evidence="4">
    <location>
        <begin position="32"/>
        <end position="59"/>
    </location>
</feature>
<feature type="repeat" description="PPR" evidence="3">
    <location>
        <begin position="220"/>
        <end position="254"/>
    </location>
</feature>
<dbReference type="Proteomes" id="UP000015453">
    <property type="component" value="Unassembled WGS sequence"/>
</dbReference>
<dbReference type="PANTHER" id="PTHR47447:SF3">
    <property type="entry name" value="OS03G0856100 PROTEIN"/>
    <property type="match status" value="1"/>
</dbReference>
<dbReference type="SUPFAM" id="SSF81901">
    <property type="entry name" value="HCP-like"/>
    <property type="match status" value="1"/>
</dbReference>
<feature type="compositionally biased region" description="Polar residues" evidence="4">
    <location>
        <begin position="40"/>
        <end position="59"/>
    </location>
</feature>
<organism evidence="5 6">
    <name type="scientific">Genlisea aurea</name>
    <dbReference type="NCBI Taxonomy" id="192259"/>
    <lineage>
        <taxon>Eukaryota</taxon>
        <taxon>Viridiplantae</taxon>
        <taxon>Streptophyta</taxon>
        <taxon>Embryophyta</taxon>
        <taxon>Tracheophyta</taxon>
        <taxon>Spermatophyta</taxon>
        <taxon>Magnoliopsida</taxon>
        <taxon>eudicotyledons</taxon>
        <taxon>Gunneridae</taxon>
        <taxon>Pentapetalae</taxon>
        <taxon>asterids</taxon>
        <taxon>lamiids</taxon>
        <taxon>Lamiales</taxon>
        <taxon>Lentibulariaceae</taxon>
        <taxon>Genlisea</taxon>
    </lineage>
</organism>
<dbReference type="GO" id="GO:0042134">
    <property type="term" value="F:rRNA primary transcript binding"/>
    <property type="evidence" value="ECO:0007669"/>
    <property type="project" value="TreeGrafter"/>
</dbReference>
<feature type="repeat" description="PPR" evidence="3">
    <location>
        <begin position="326"/>
        <end position="360"/>
    </location>
</feature>
<evidence type="ECO:0000313" key="6">
    <source>
        <dbReference type="Proteomes" id="UP000015453"/>
    </source>
</evidence>